<evidence type="ECO:0000256" key="6">
    <source>
        <dbReference type="RuleBase" id="RU004241"/>
    </source>
</evidence>
<dbReference type="InterPro" id="IPR010255">
    <property type="entry name" value="Haem_peroxidase_sf"/>
</dbReference>
<feature type="chain" id="PRO_5044960357" description="Peroxidase" evidence="7">
    <location>
        <begin position="20"/>
        <end position="533"/>
    </location>
</feature>
<evidence type="ECO:0000256" key="7">
    <source>
        <dbReference type="RuleBase" id="RU363051"/>
    </source>
</evidence>
<evidence type="ECO:0000256" key="4">
    <source>
        <dbReference type="ARBA" id="ARBA00023002"/>
    </source>
</evidence>
<comment type="caution">
    <text evidence="9">The sequence shown here is derived from an EMBL/GenBank/DDBJ whole genome shotgun (WGS) entry which is preliminary data.</text>
</comment>
<protein>
    <recommendedName>
        <fullName evidence="7">Peroxidase</fullName>
        <ecNumber evidence="7">1.11.1.-</ecNumber>
    </recommendedName>
</protein>
<proteinExistence type="inferred from homology"/>
<keyword evidence="5" id="KW-0408">Iron</keyword>
<gene>
    <name evidence="9" type="ORF">V5O48_017998</name>
</gene>
<dbReference type="SUPFAM" id="SSF48113">
    <property type="entry name" value="Heme-dependent peroxidases"/>
    <property type="match status" value="1"/>
</dbReference>
<organism evidence="9 10">
    <name type="scientific">Marasmius crinis-equi</name>
    <dbReference type="NCBI Taxonomy" id="585013"/>
    <lineage>
        <taxon>Eukaryota</taxon>
        <taxon>Fungi</taxon>
        <taxon>Dikarya</taxon>
        <taxon>Basidiomycota</taxon>
        <taxon>Agaricomycotina</taxon>
        <taxon>Agaricomycetes</taxon>
        <taxon>Agaricomycetidae</taxon>
        <taxon>Agaricales</taxon>
        <taxon>Marasmiineae</taxon>
        <taxon>Marasmiaceae</taxon>
        <taxon>Marasmius</taxon>
    </lineage>
</organism>
<comment type="similarity">
    <text evidence="6">Belongs to the peroxidase family.</text>
</comment>
<feature type="domain" description="Plant heme peroxidase family profile" evidence="8">
    <location>
        <begin position="122"/>
        <end position="198"/>
    </location>
</feature>
<evidence type="ECO:0000259" key="8">
    <source>
        <dbReference type="PROSITE" id="PS50873"/>
    </source>
</evidence>
<keyword evidence="10" id="KW-1185">Reference proteome</keyword>
<name>A0ABR3EME1_9AGAR</name>
<dbReference type="InterPro" id="IPR002016">
    <property type="entry name" value="Haem_peroxidase"/>
</dbReference>
<evidence type="ECO:0000313" key="9">
    <source>
        <dbReference type="EMBL" id="KAL0564056.1"/>
    </source>
</evidence>
<dbReference type="Pfam" id="PF00141">
    <property type="entry name" value="peroxidase"/>
    <property type="match status" value="1"/>
</dbReference>
<dbReference type="PANTHER" id="PTHR31356">
    <property type="entry name" value="THYLAKOID LUMENAL 29 KDA PROTEIN, CHLOROPLASTIC-RELATED"/>
    <property type="match status" value="1"/>
</dbReference>
<dbReference type="PANTHER" id="PTHR31356:SF53">
    <property type="entry name" value="HEME PEROXIDASE"/>
    <property type="match status" value="1"/>
</dbReference>
<evidence type="ECO:0000256" key="5">
    <source>
        <dbReference type="ARBA" id="ARBA00023004"/>
    </source>
</evidence>
<dbReference type="EMBL" id="JBAHYK010003020">
    <property type="protein sequence ID" value="KAL0564056.1"/>
    <property type="molecule type" value="Genomic_DNA"/>
</dbReference>
<evidence type="ECO:0000256" key="3">
    <source>
        <dbReference type="ARBA" id="ARBA00022723"/>
    </source>
</evidence>
<keyword evidence="3" id="KW-0479">Metal-binding</keyword>
<keyword evidence="2" id="KW-0349">Heme</keyword>
<evidence type="ECO:0000313" key="10">
    <source>
        <dbReference type="Proteomes" id="UP001465976"/>
    </source>
</evidence>
<accession>A0ABR3EME1</accession>
<dbReference type="InterPro" id="IPR044831">
    <property type="entry name" value="Ccp1-like"/>
</dbReference>
<dbReference type="Proteomes" id="UP001465976">
    <property type="component" value="Unassembled WGS sequence"/>
</dbReference>
<dbReference type="Gene3D" id="1.10.420.10">
    <property type="entry name" value="Peroxidase, domain 2"/>
    <property type="match status" value="1"/>
</dbReference>
<keyword evidence="4 7" id="KW-0560">Oxidoreductase</keyword>
<dbReference type="PRINTS" id="PR00458">
    <property type="entry name" value="PEROXIDASE"/>
</dbReference>
<evidence type="ECO:0000256" key="2">
    <source>
        <dbReference type="ARBA" id="ARBA00022617"/>
    </source>
</evidence>
<feature type="signal peptide" evidence="7">
    <location>
        <begin position="1"/>
        <end position="19"/>
    </location>
</feature>
<reference evidence="9 10" key="1">
    <citation type="submission" date="2024-02" db="EMBL/GenBank/DDBJ databases">
        <title>A draft genome for the cacao thread blight pathogen Marasmius crinis-equi.</title>
        <authorList>
            <person name="Cohen S.P."/>
            <person name="Baruah I.K."/>
            <person name="Amoako-Attah I."/>
            <person name="Bukari Y."/>
            <person name="Meinhardt L.W."/>
            <person name="Bailey B.A."/>
        </authorList>
    </citation>
    <scope>NUCLEOTIDE SEQUENCE [LARGE SCALE GENOMIC DNA]</scope>
    <source>
        <strain evidence="9 10">GH-76</strain>
    </source>
</reference>
<dbReference type="EC" id="1.11.1.-" evidence="7"/>
<evidence type="ECO:0000256" key="1">
    <source>
        <dbReference type="ARBA" id="ARBA00022559"/>
    </source>
</evidence>
<keyword evidence="1 7" id="KW-0575">Peroxidase</keyword>
<keyword evidence="7" id="KW-0732">Signal</keyword>
<dbReference type="PROSITE" id="PS50873">
    <property type="entry name" value="PEROXIDASE_4"/>
    <property type="match status" value="1"/>
</dbReference>
<dbReference type="Gene3D" id="1.10.520.10">
    <property type="match status" value="1"/>
</dbReference>
<sequence>MKVHILLPFVLFLPAVVLSYTWPSWTDELEDIMYLQSGFLRRGFHDGISPCTFSTSFSPFRHGAAEWIRTAFHDAITHEKRTGQGGLDASLMYELDRPENVGNDAMNDTFAFFSGFQSRRASMADLLALGVYTSVRECRGPVIPFRAGRIDAMGAGVPGVPEPTTDLETTRKMFKKAGFDTADMIAMVACGHTLGGVHGDDFPEITGKNDESSFPRFDSTTGEFDNMVVTEYLSDNTSNVLVVGPHATNSDMRVFSSDKNATMRKLANPDTFRTTCASILQRMIETVPSSVTLTEPIQPVDIKPMSIQLSVTSATTLSFRGFIRVRMTERQKHGNPPLDLSLPYKTRQGKDGGKITAKMPTFRGGAGLGFDDWFQFYEFRADDIPSNTSISSFVVKYSNESAHTNGGGGFRVHDEILAQPLQSCILRNLTDIRLVAAVRNDRTHLRTYAEVAVKHYTPGILGARIEVRRVEMKSNGTVLGQYTFFGGRTEVDERSAFTQYDLVNGDVRVEFLSTSSFSWQEGQGGCPHLFATE</sequence>